<dbReference type="InterPro" id="IPR011006">
    <property type="entry name" value="CheY-like_superfamily"/>
</dbReference>
<evidence type="ECO:0000256" key="3">
    <source>
        <dbReference type="ARBA" id="ARBA00022553"/>
    </source>
</evidence>
<dbReference type="GO" id="GO:0005737">
    <property type="term" value="C:cytoplasm"/>
    <property type="evidence" value="ECO:0007669"/>
    <property type="project" value="UniProtKB-SubCell"/>
</dbReference>
<reference evidence="11 12" key="1">
    <citation type="submission" date="2017-06" db="EMBL/GenBank/DDBJ databases">
        <title>Complete genome sequence of Paenibacillus donghaensis KCTC 13049T isolated from East Sea sediment, South Korea.</title>
        <authorList>
            <person name="Jung B.K."/>
            <person name="Hong S.-J."/>
            <person name="Shin J.-H."/>
        </authorList>
    </citation>
    <scope>NUCLEOTIDE SEQUENCE [LARGE SCALE GENOMIC DNA]</scope>
    <source>
        <strain evidence="11 12">KCTC 13049</strain>
    </source>
</reference>
<keyword evidence="7" id="KW-0804">Transcription</keyword>
<dbReference type="Gene3D" id="3.40.50.2300">
    <property type="match status" value="1"/>
</dbReference>
<evidence type="ECO:0000256" key="7">
    <source>
        <dbReference type="ARBA" id="ARBA00023163"/>
    </source>
</evidence>
<dbReference type="InterPro" id="IPR018060">
    <property type="entry name" value="HTH_AraC"/>
</dbReference>
<keyword evidence="12" id="KW-1185">Reference proteome</keyword>
<evidence type="ECO:0000259" key="10">
    <source>
        <dbReference type="PROSITE" id="PS50110"/>
    </source>
</evidence>
<keyword evidence="4" id="KW-0902">Two-component regulatory system</keyword>
<name>A0A2Z2KTN3_9BACL</name>
<dbReference type="SUPFAM" id="SSF52172">
    <property type="entry name" value="CheY-like"/>
    <property type="match status" value="1"/>
</dbReference>
<dbReference type="Pfam" id="PF17853">
    <property type="entry name" value="GGDEF_2"/>
    <property type="match status" value="1"/>
</dbReference>
<dbReference type="PRINTS" id="PR00032">
    <property type="entry name" value="HTHARAC"/>
</dbReference>
<dbReference type="GO" id="GO:0043565">
    <property type="term" value="F:sequence-specific DNA binding"/>
    <property type="evidence" value="ECO:0007669"/>
    <property type="project" value="InterPro"/>
</dbReference>
<sequence length="519" mass="58315">MIKVLIVDDEPKLREGLRSLIPWEEHGYTVVATAANGLQALEKYHTHHPELMVVDIRMPGMDGLELIGELRKEDSACHVLILSGHADFEYAKQAITYRIDGYLLKPVDEEEMIQYLNQVREAILQENRFSRWNEEEPARTRETLLRSLLQPGNTEGDPADEGNDPAKYAAALGLPPGSYEIVLIELMEPLQADEERTLRIRAAVEHYFGSDEDRIFFTLSPYLGLLLGTPLQDSASREALYKELAGLIRQDGYDFRAAAGGAVPQPEAAAASADQARELLREAFFLRKEQLLSADSVQVYSGAAETEYAEGPDAENRLQLAVETGSSSAIEPLVMQICRELITAGSDELRIKETFVRILSTVLARLEPSYPVIRAYAAEKSPPISELYHSRNLSDLQSQATAFLNEIAGLVSGGGRGNEVKKIMELIQRRYNENLKLETLSELFNYNSAYLGKMFKNTTGEYFNTYVDKVRIEKAKQFLAQGMKVYEVAEKVGYMNPDYFNAKFRKYVGISPSAYRKNN</sequence>
<gene>
    <name evidence="11" type="ORF">B9T62_27535</name>
</gene>
<comment type="subcellular location">
    <subcellularLocation>
        <location evidence="1">Cytoplasm</location>
    </subcellularLocation>
</comment>
<evidence type="ECO:0000259" key="9">
    <source>
        <dbReference type="PROSITE" id="PS01124"/>
    </source>
</evidence>
<evidence type="ECO:0000313" key="12">
    <source>
        <dbReference type="Proteomes" id="UP000249890"/>
    </source>
</evidence>
<keyword evidence="6" id="KW-0238">DNA-binding</keyword>
<proteinExistence type="predicted"/>
<evidence type="ECO:0000256" key="8">
    <source>
        <dbReference type="PROSITE-ProRule" id="PRU00169"/>
    </source>
</evidence>
<evidence type="ECO:0000256" key="5">
    <source>
        <dbReference type="ARBA" id="ARBA00023015"/>
    </source>
</evidence>
<dbReference type="RefSeq" id="WP_087918177.1">
    <property type="nucleotide sequence ID" value="NZ_CP021780.1"/>
</dbReference>
<dbReference type="CDD" id="cd17536">
    <property type="entry name" value="REC_YesN-like"/>
    <property type="match status" value="1"/>
</dbReference>
<evidence type="ECO:0000256" key="1">
    <source>
        <dbReference type="ARBA" id="ARBA00004496"/>
    </source>
</evidence>
<dbReference type="Proteomes" id="UP000249890">
    <property type="component" value="Chromosome"/>
</dbReference>
<protein>
    <recommendedName>
        <fullName evidence="13">DNA-binding response regulator</fullName>
    </recommendedName>
</protein>
<dbReference type="InterPro" id="IPR051552">
    <property type="entry name" value="HptR"/>
</dbReference>
<dbReference type="EMBL" id="CP021780">
    <property type="protein sequence ID" value="ASA24191.1"/>
    <property type="molecule type" value="Genomic_DNA"/>
</dbReference>
<dbReference type="SMART" id="SM00342">
    <property type="entry name" value="HTH_ARAC"/>
    <property type="match status" value="1"/>
</dbReference>
<dbReference type="InterPro" id="IPR041522">
    <property type="entry name" value="CdaR_GGDEF"/>
</dbReference>
<keyword evidence="2" id="KW-0963">Cytoplasm</keyword>
<dbReference type="KEGG" id="pdh:B9T62_27535"/>
<dbReference type="GO" id="GO:0003700">
    <property type="term" value="F:DNA-binding transcription factor activity"/>
    <property type="evidence" value="ECO:0007669"/>
    <property type="project" value="InterPro"/>
</dbReference>
<dbReference type="PROSITE" id="PS00041">
    <property type="entry name" value="HTH_ARAC_FAMILY_1"/>
    <property type="match status" value="1"/>
</dbReference>
<dbReference type="Gene3D" id="1.10.10.60">
    <property type="entry name" value="Homeodomain-like"/>
    <property type="match status" value="2"/>
</dbReference>
<feature type="modified residue" description="4-aspartylphosphate" evidence="8">
    <location>
        <position position="55"/>
    </location>
</feature>
<dbReference type="Pfam" id="PF12833">
    <property type="entry name" value="HTH_18"/>
    <property type="match status" value="1"/>
</dbReference>
<dbReference type="PROSITE" id="PS01124">
    <property type="entry name" value="HTH_ARAC_FAMILY_2"/>
    <property type="match status" value="1"/>
</dbReference>
<evidence type="ECO:0000256" key="6">
    <source>
        <dbReference type="ARBA" id="ARBA00023125"/>
    </source>
</evidence>
<dbReference type="OrthoDB" id="342399at2"/>
<keyword evidence="5" id="KW-0805">Transcription regulation</keyword>
<dbReference type="InterPro" id="IPR020449">
    <property type="entry name" value="Tscrpt_reg_AraC-type_HTH"/>
</dbReference>
<dbReference type="AlphaFoldDB" id="A0A2Z2KTN3"/>
<dbReference type="PANTHER" id="PTHR42713">
    <property type="entry name" value="HISTIDINE KINASE-RELATED"/>
    <property type="match status" value="1"/>
</dbReference>
<accession>A0A2Z2KTN3</accession>
<dbReference type="PROSITE" id="PS50110">
    <property type="entry name" value="RESPONSE_REGULATORY"/>
    <property type="match status" value="1"/>
</dbReference>
<organism evidence="11 12">
    <name type="scientific">Paenibacillus donghaensis</name>
    <dbReference type="NCBI Taxonomy" id="414771"/>
    <lineage>
        <taxon>Bacteria</taxon>
        <taxon>Bacillati</taxon>
        <taxon>Bacillota</taxon>
        <taxon>Bacilli</taxon>
        <taxon>Bacillales</taxon>
        <taxon>Paenibacillaceae</taxon>
        <taxon>Paenibacillus</taxon>
    </lineage>
</organism>
<dbReference type="Pfam" id="PF00072">
    <property type="entry name" value="Response_reg"/>
    <property type="match status" value="1"/>
</dbReference>
<dbReference type="SUPFAM" id="SSF46689">
    <property type="entry name" value="Homeodomain-like"/>
    <property type="match status" value="1"/>
</dbReference>
<dbReference type="InterPro" id="IPR018062">
    <property type="entry name" value="HTH_AraC-typ_CS"/>
</dbReference>
<dbReference type="InterPro" id="IPR001789">
    <property type="entry name" value="Sig_transdc_resp-reg_receiver"/>
</dbReference>
<evidence type="ECO:0008006" key="13">
    <source>
        <dbReference type="Google" id="ProtNLM"/>
    </source>
</evidence>
<evidence type="ECO:0000313" key="11">
    <source>
        <dbReference type="EMBL" id="ASA24191.1"/>
    </source>
</evidence>
<dbReference type="PANTHER" id="PTHR42713:SF3">
    <property type="entry name" value="TRANSCRIPTIONAL REGULATORY PROTEIN HPTR"/>
    <property type="match status" value="1"/>
</dbReference>
<dbReference type="SMART" id="SM00448">
    <property type="entry name" value="REC"/>
    <property type="match status" value="1"/>
</dbReference>
<evidence type="ECO:0000256" key="4">
    <source>
        <dbReference type="ARBA" id="ARBA00023012"/>
    </source>
</evidence>
<dbReference type="InterPro" id="IPR009057">
    <property type="entry name" value="Homeodomain-like_sf"/>
</dbReference>
<feature type="domain" description="HTH araC/xylS-type" evidence="9">
    <location>
        <begin position="421"/>
        <end position="518"/>
    </location>
</feature>
<evidence type="ECO:0000256" key="2">
    <source>
        <dbReference type="ARBA" id="ARBA00022490"/>
    </source>
</evidence>
<dbReference type="GO" id="GO:0000160">
    <property type="term" value="P:phosphorelay signal transduction system"/>
    <property type="evidence" value="ECO:0007669"/>
    <property type="project" value="UniProtKB-KW"/>
</dbReference>
<feature type="domain" description="Response regulatory" evidence="10">
    <location>
        <begin position="3"/>
        <end position="120"/>
    </location>
</feature>
<keyword evidence="3 8" id="KW-0597">Phosphoprotein</keyword>